<feature type="region of interest" description="Disordered" evidence="1">
    <location>
        <begin position="1"/>
        <end position="69"/>
    </location>
</feature>
<evidence type="ECO:0000313" key="2">
    <source>
        <dbReference type="EMBL" id="KAJ9655813.1"/>
    </source>
</evidence>
<gene>
    <name evidence="2" type="ORF">H2201_008723</name>
</gene>
<protein>
    <submittedName>
        <fullName evidence="2">Uncharacterized protein</fullName>
    </submittedName>
</protein>
<comment type="caution">
    <text evidence="2">The sequence shown here is derived from an EMBL/GenBank/DDBJ whole genome shotgun (WGS) entry which is preliminary data.</text>
</comment>
<evidence type="ECO:0000256" key="1">
    <source>
        <dbReference type="SAM" id="MobiDB-lite"/>
    </source>
</evidence>
<name>A0ABQ9NJN2_9PEZI</name>
<evidence type="ECO:0000313" key="3">
    <source>
        <dbReference type="Proteomes" id="UP001172684"/>
    </source>
</evidence>
<accession>A0ABQ9NJN2</accession>
<organism evidence="2 3">
    <name type="scientific">Coniosporium apollinis</name>
    <dbReference type="NCBI Taxonomy" id="61459"/>
    <lineage>
        <taxon>Eukaryota</taxon>
        <taxon>Fungi</taxon>
        <taxon>Dikarya</taxon>
        <taxon>Ascomycota</taxon>
        <taxon>Pezizomycotina</taxon>
        <taxon>Dothideomycetes</taxon>
        <taxon>Dothideomycetes incertae sedis</taxon>
        <taxon>Coniosporium</taxon>
    </lineage>
</organism>
<dbReference type="Proteomes" id="UP001172684">
    <property type="component" value="Unassembled WGS sequence"/>
</dbReference>
<reference evidence="2" key="1">
    <citation type="submission" date="2022-10" db="EMBL/GenBank/DDBJ databases">
        <title>Culturing micro-colonial fungi from biological soil crusts in the Mojave desert and describing Neophaeococcomyces mojavensis, and introducing the new genera and species Taxawa tesnikishii.</title>
        <authorList>
            <person name="Kurbessoian T."/>
            <person name="Stajich J.E."/>
        </authorList>
    </citation>
    <scope>NUCLEOTIDE SEQUENCE</scope>
    <source>
        <strain evidence="2">TK_1</strain>
    </source>
</reference>
<dbReference type="EMBL" id="JAPDRL010000151">
    <property type="protein sequence ID" value="KAJ9655813.1"/>
    <property type="molecule type" value="Genomic_DNA"/>
</dbReference>
<sequence length="250" mass="27800">MSGSSAALHDAGQISEEEPNTISQLRSLPGPGANLHTEDRVGLSDDQPNTLSGRALAQSPKSNEDSPIGLFARRRPFENFSTHNDRTPSKYSTISFLSDLTRTITGYTPEYPGRGLPVTIKDEDDELQEIDNLSSMVPDWRARVEVSVKLRKSGRGGYFAAYGPGLRGCQNVDQFFCMLRRAVSLKLLASDNQSDFTISAAFVEIWEGKRPYRRLIIKPGDKDTYRQLKSELRSNTGCRVQIDIDIGIKD</sequence>
<proteinExistence type="predicted"/>
<keyword evidence="3" id="KW-1185">Reference proteome</keyword>